<comment type="caution">
    <text evidence="1">The sequence shown here is derived from an EMBL/GenBank/DDBJ whole genome shotgun (WGS) entry which is preliminary data.</text>
</comment>
<dbReference type="SUPFAM" id="SSF53167">
    <property type="entry name" value="Purine and uridine phosphorylases"/>
    <property type="match status" value="1"/>
</dbReference>
<name>A0A645FQB4_9ZZZZ</name>
<sequence length="72" mass="8002">MGLCYATIALVTNRAAGLSSQGPDLKQHSRVGKENSHKVLDLFKYAIAHQSAEYTCNCKHYLEKALQARSKH</sequence>
<dbReference type="EMBL" id="VSSQ01063605">
    <property type="protein sequence ID" value="MPN16618.1"/>
    <property type="molecule type" value="Genomic_DNA"/>
</dbReference>
<organism evidence="1">
    <name type="scientific">bioreactor metagenome</name>
    <dbReference type="NCBI Taxonomy" id="1076179"/>
    <lineage>
        <taxon>unclassified sequences</taxon>
        <taxon>metagenomes</taxon>
        <taxon>ecological metagenomes</taxon>
    </lineage>
</organism>
<protein>
    <submittedName>
        <fullName evidence="1">Uncharacterized protein</fullName>
    </submittedName>
</protein>
<dbReference type="InterPro" id="IPR035994">
    <property type="entry name" value="Nucleoside_phosphorylase_sf"/>
</dbReference>
<evidence type="ECO:0000313" key="1">
    <source>
        <dbReference type="EMBL" id="MPN16618.1"/>
    </source>
</evidence>
<accession>A0A645FQB4</accession>
<dbReference type="Gene3D" id="3.40.50.1580">
    <property type="entry name" value="Nucleoside phosphorylase domain"/>
    <property type="match status" value="1"/>
</dbReference>
<dbReference type="GO" id="GO:0003824">
    <property type="term" value="F:catalytic activity"/>
    <property type="evidence" value="ECO:0007669"/>
    <property type="project" value="InterPro"/>
</dbReference>
<dbReference type="AlphaFoldDB" id="A0A645FQB4"/>
<gene>
    <name evidence="1" type="ORF">SDC9_163963</name>
</gene>
<dbReference type="GO" id="GO:0009116">
    <property type="term" value="P:nucleoside metabolic process"/>
    <property type="evidence" value="ECO:0007669"/>
    <property type="project" value="InterPro"/>
</dbReference>
<reference evidence="1" key="1">
    <citation type="submission" date="2019-08" db="EMBL/GenBank/DDBJ databases">
        <authorList>
            <person name="Kucharzyk K."/>
            <person name="Murdoch R.W."/>
            <person name="Higgins S."/>
            <person name="Loffler F."/>
        </authorList>
    </citation>
    <scope>NUCLEOTIDE SEQUENCE</scope>
</reference>
<proteinExistence type="predicted"/>